<feature type="transmembrane region" description="Helical" evidence="7">
    <location>
        <begin position="371"/>
        <end position="391"/>
    </location>
</feature>
<feature type="transmembrane region" description="Helical" evidence="7">
    <location>
        <begin position="16"/>
        <end position="35"/>
    </location>
</feature>
<evidence type="ECO:0000256" key="4">
    <source>
        <dbReference type="ARBA" id="ARBA00022692"/>
    </source>
</evidence>
<name>A0ABY8BCS7_9BURK</name>
<evidence type="ECO:0000256" key="2">
    <source>
        <dbReference type="ARBA" id="ARBA00022448"/>
    </source>
</evidence>
<feature type="transmembrane region" description="Helical" evidence="7">
    <location>
        <begin position="279"/>
        <end position="296"/>
    </location>
</feature>
<proteinExistence type="predicted"/>
<evidence type="ECO:0000256" key="5">
    <source>
        <dbReference type="ARBA" id="ARBA00022989"/>
    </source>
</evidence>
<dbReference type="SUPFAM" id="SSF103473">
    <property type="entry name" value="MFS general substrate transporter"/>
    <property type="match status" value="1"/>
</dbReference>
<dbReference type="InterPro" id="IPR020846">
    <property type="entry name" value="MFS_dom"/>
</dbReference>
<dbReference type="Gene3D" id="1.20.1250.20">
    <property type="entry name" value="MFS general substrate transporter like domains"/>
    <property type="match status" value="1"/>
</dbReference>
<accession>A0ABY8BCS7</accession>
<keyword evidence="10" id="KW-1185">Reference proteome</keyword>
<evidence type="ECO:0000256" key="1">
    <source>
        <dbReference type="ARBA" id="ARBA00004651"/>
    </source>
</evidence>
<feature type="transmembrane region" description="Helical" evidence="7">
    <location>
        <begin position="213"/>
        <end position="236"/>
    </location>
</feature>
<organism evidence="9 10">
    <name type="scientific">Pseudoduganella chitinolytica</name>
    <dbReference type="NCBI Taxonomy" id="34070"/>
    <lineage>
        <taxon>Bacteria</taxon>
        <taxon>Pseudomonadati</taxon>
        <taxon>Pseudomonadota</taxon>
        <taxon>Betaproteobacteria</taxon>
        <taxon>Burkholderiales</taxon>
        <taxon>Oxalobacteraceae</taxon>
        <taxon>Telluria group</taxon>
        <taxon>Pseudoduganella</taxon>
    </lineage>
</organism>
<dbReference type="RefSeq" id="WP_277416397.1">
    <property type="nucleotide sequence ID" value="NZ_CP119083.1"/>
</dbReference>
<feature type="domain" description="Major facilitator superfamily (MFS) profile" evidence="8">
    <location>
        <begin position="15"/>
        <end position="395"/>
    </location>
</feature>
<evidence type="ECO:0000259" key="8">
    <source>
        <dbReference type="PROSITE" id="PS50850"/>
    </source>
</evidence>
<feature type="transmembrane region" description="Helical" evidence="7">
    <location>
        <begin position="167"/>
        <end position="192"/>
    </location>
</feature>
<dbReference type="PANTHER" id="PTHR23517:SF2">
    <property type="entry name" value="MULTIDRUG RESISTANCE PROTEIN MDTH"/>
    <property type="match status" value="1"/>
</dbReference>
<dbReference type="InterPro" id="IPR050171">
    <property type="entry name" value="MFS_Transporters"/>
</dbReference>
<feature type="transmembrane region" description="Helical" evidence="7">
    <location>
        <begin position="140"/>
        <end position="161"/>
    </location>
</feature>
<evidence type="ECO:0000313" key="10">
    <source>
        <dbReference type="Proteomes" id="UP001216510"/>
    </source>
</evidence>
<evidence type="ECO:0000313" key="9">
    <source>
        <dbReference type="EMBL" id="WEF33707.1"/>
    </source>
</evidence>
<comment type="subcellular location">
    <subcellularLocation>
        <location evidence="1">Cell membrane</location>
        <topology evidence="1">Multi-pass membrane protein</topology>
    </subcellularLocation>
</comment>
<feature type="transmembrane region" description="Helical" evidence="7">
    <location>
        <begin position="41"/>
        <end position="58"/>
    </location>
</feature>
<feature type="transmembrane region" description="Helical" evidence="7">
    <location>
        <begin position="333"/>
        <end position="359"/>
    </location>
</feature>
<evidence type="ECO:0000256" key="3">
    <source>
        <dbReference type="ARBA" id="ARBA00022475"/>
    </source>
</evidence>
<feature type="transmembrane region" description="Helical" evidence="7">
    <location>
        <begin position="79"/>
        <end position="97"/>
    </location>
</feature>
<keyword evidence="3" id="KW-1003">Cell membrane</keyword>
<dbReference type="EMBL" id="CP119083">
    <property type="protein sequence ID" value="WEF33707.1"/>
    <property type="molecule type" value="Genomic_DNA"/>
</dbReference>
<reference evidence="9 10" key="1">
    <citation type="submission" date="2023-02" db="EMBL/GenBank/DDBJ databases">
        <title>Gemone sequence of Telluria chitinolytica ACM 3522T.</title>
        <authorList>
            <person name="Frediansyah A."/>
            <person name="Miess H."/>
            <person name="Gross H."/>
        </authorList>
    </citation>
    <scope>NUCLEOTIDE SEQUENCE [LARGE SCALE GENOMIC DNA]</scope>
    <source>
        <strain evidence="9 10">ACM 3522</strain>
    </source>
</reference>
<evidence type="ECO:0000256" key="6">
    <source>
        <dbReference type="ARBA" id="ARBA00023136"/>
    </source>
</evidence>
<gene>
    <name evidence="9" type="ORF">PX653_02640</name>
</gene>
<keyword evidence="5 7" id="KW-1133">Transmembrane helix</keyword>
<keyword evidence="4 7" id="KW-0812">Transmembrane</keyword>
<evidence type="ECO:0000256" key="7">
    <source>
        <dbReference type="SAM" id="Phobius"/>
    </source>
</evidence>
<dbReference type="PROSITE" id="PS50850">
    <property type="entry name" value="MFS"/>
    <property type="match status" value="1"/>
</dbReference>
<keyword evidence="6 7" id="KW-0472">Membrane</keyword>
<protein>
    <submittedName>
        <fullName evidence="9">MFS transporter</fullName>
    </submittedName>
</protein>
<keyword evidence="2" id="KW-0813">Transport</keyword>
<sequence length="397" mass="41175">MSVPAELSDRARARGLNALLVYTFLMVSGFAMLMPLVTVHFVSNAGLAAAAVGGALALRQVTQQGLALAGGMLADRFGVRPMICLGVLLRAAGFASLAFAREPVGLCAAMALAALGGALFEAPYQAAIAALTTEQTRPRYYALSNWVSGIASTAGPLIGVALLRFDFQAVCLAAAGCFALNCVIALLLLPPLRAEAPQPAARRLGLVARDRPFLLLTLLMMGYWFVAVQINISFPLLAERLGGNQDSVGIMFALSAALTVLLQYHLLRWAERWLASRQILVLGVTILALGVGAVALAGSFGALLACVAAFSLGAILVRPTLQNLIASMADRQALGTFLGFSSLSLALGGAAGNVAGGWLFESAGAARLPQLPWLLFCAVGLATAFGLARLVPAREAA</sequence>
<dbReference type="Proteomes" id="UP001216510">
    <property type="component" value="Chromosome"/>
</dbReference>
<feature type="transmembrane region" description="Helical" evidence="7">
    <location>
        <begin position="302"/>
        <end position="321"/>
    </location>
</feature>
<dbReference type="PANTHER" id="PTHR23517">
    <property type="entry name" value="RESISTANCE PROTEIN MDTM, PUTATIVE-RELATED-RELATED"/>
    <property type="match status" value="1"/>
</dbReference>
<feature type="transmembrane region" description="Helical" evidence="7">
    <location>
        <begin position="103"/>
        <end position="120"/>
    </location>
</feature>
<dbReference type="InterPro" id="IPR036259">
    <property type="entry name" value="MFS_trans_sf"/>
</dbReference>
<feature type="transmembrane region" description="Helical" evidence="7">
    <location>
        <begin position="248"/>
        <end position="267"/>
    </location>
</feature>
<dbReference type="InterPro" id="IPR011701">
    <property type="entry name" value="MFS"/>
</dbReference>
<dbReference type="Pfam" id="PF07690">
    <property type="entry name" value="MFS_1"/>
    <property type="match status" value="1"/>
</dbReference>